<feature type="compositionally biased region" description="Basic and acidic residues" evidence="1">
    <location>
        <begin position="20"/>
        <end position="38"/>
    </location>
</feature>
<name>A0A7K1L4M7_9ACTN</name>
<evidence type="ECO:0000313" key="2">
    <source>
        <dbReference type="EMBL" id="MUN39377.1"/>
    </source>
</evidence>
<gene>
    <name evidence="2" type="ORF">GNZ18_22635</name>
</gene>
<feature type="region of interest" description="Disordered" evidence="1">
    <location>
        <begin position="1"/>
        <end position="93"/>
    </location>
</feature>
<comment type="caution">
    <text evidence="2">The sequence shown here is derived from an EMBL/GenBank/DDBJ whole genome shotgun (WGS) entry which is preliminary data.</text>
</comment>
<evidence type="ECO:0000256" key="1">
    <source>
        <dbReference type="SAM" id="MobiDB-lite"/>
    </source>
</evidence>
<keyword evidence="3" id="KW-1185">Reference proteome</keyword>
<dbReference type="EMBL" id="WOFH01000008">
    <property type="protein sequence ID" value="MUN39377.1"/>
    <property type="molecule type" value="Genomic_DNA"/>
</dbReference>
<sequence>MLDRRPGVLLRAPPQRRTGRRADPDGRRLPRGADEPRRGRPVHRRGSGPAHPLRRVDPGDRRGHLRPRPRPPRPGRRSRRAGAPPVLTGTAPHHPGGLVKIWIDQSQCQNSGLCEEEAPQLFAVGEDFLAYVRQGDQVLSDPGGEAGQAEVPADLESVAEACVRACPARCIHTV</sequence>
<evidence type="ECO:0008006" key="4">
    <source>
        <dbReference type="Google" id="ProtNLM"/>
    </source>
</evidence>
<dbReference type="SUPFAM" id="SSF54862">
    <property type="entry name" value="4Fe-4S ferredoxins"/>
    <property type="match status" value="1"/>
</dbReference>
<dbReference type="AlphaFoldDB" id="A0A7K1L4M7"/>
<organism evidence="2 3">
    <name type="scientific">Actinomadura litoris</name>
    <dbReference type="NCBI Taxonomy" id="2678616"/>
    <lineage>
        <taxon>Bacteria</taxon>
        <taxon>Bacillati</taxon>
        <taxon>Actinomycetota</taxon>
        <taxon>Actinomycetes</taxon>
        <taxon>Streptosporangiales</taxon>
        <taxon>Thermomonosporaceae</taxon>
        <taxon>Actinomadura</taxon>
    </lineage>
</organism>
<evidence type="ECO:0000313" key="3">
    <source>
        <dbReference type="Proteomes" id="UP000432015"/>
    </source>
</evidence>
<proteinExistence type="predicted"/>
<dbReference type="Gene3D" id="3.30.70.20">
    <property type="match status" value="1"/>
</dbReference>
<dbReference type="Proteomes" id="UP000432015">
    <property type="component" value="Unassembled WGS sequence"/>
</dbReference>
<accession>A0A7K1L4M7</accession>
<dbReference type="Pfam" id="PF13459">
    <property type="entry name" value="Fer4_15"/>
    <property type="match status" value="1"/>
</dbReference>
<reference evidence="2 3" key="1">
    <citation type="submission" date="2019-11" db="EMBL/GenBank/DDBJ databases">
        <authorList>
            <person name="Cao P."/>
        </authorList>
    </citation>
    <scope>NUCLEOTIDE SEQUENCE [LARGE SCALE GENOMIC DNA]</scope>
    <source>
        <strain evidence="2 3">NEAU-AAG5</strain>
    </source>
</reference>
<protein>
    <recommendedName>
        <fullName evidence="4">Ferredoxin</fullName>
    </recommendedName>
</protein>
<feature type="compositionally biased region" description="Basic residues" evidence="1">
    <location>
        <begin position="63"/>
        <end position="80"/>
    </location>
</feature>